<dbReference type="InterPro" id="IPR036412">
    <property type="entry name" value="HAD-like_sf"/>
</dbReference>
<comment type="cofactor">
    <cofactor evidence="1">
        <name>Mg(2+)</name>
        <dbReference type="ChEBI" id="CHEBI:18420"/>
    </cofactor>
</comment>
<evidence type="ECO:0000256" key="12">
    <source>
        <dbReference type="ARBA" id="ARBA00048138"/>
    </source>
</evidence>
<evidence type="ECO:0000256" key="14">
    <source>
        <dbReference type="PIRSR" id="PIRSR604469-1"/>
    </source>
</evidence>
<feature type="active site" description="Proton donor" evidence="14">
    <location>
        <position position="94"/>
    </location>
</feature>
<reference evidence="15 16" key="1">
    <citation type="submission" date="2017-07" db="EMBL/GenBank/DDBJ databases">
        <authorList>
            <person name="Sun Z.S."/>
            <person name="Albrecht U."/>
            <person name="Echele G."/>
            <person name="Lee C.C."/>
        </authorList>
    </citation>
    <scope>NUCLEOTIDE SEQUENCE [LARGE SCALE GENOMIC DNA]</scope>
    <source>
        <strain evidence="15 16">CGMCC 1.12710</strain>
    </source>
</reference>
<keyword evidence="10" id="KW-0718">Serine biosynthesis</keyword>
<dbReference type="Pfam" id="PF12710">
    <property type="entry name" value="HAD"/>
    <property type="match status" value="1"/>
</dbReference>
<dbReference type="PANTHER" id="PTHR43344:SF2">
    <property type="entry name" value="PHOSPHOSERINE PHOSPHATASE"/>
    <property type="match status" value="1"/>
</dbReference>
<evidence type="ECO:0000256" key="1">
    <source>
        <dbReference type="ARBA" id="ARBA00001946"/>
    </source>
</evidence>
<dbReference type="EMBL" id="FZQA01000002">
    <property type="protein sequence ID" value="SNT72465.1"/>
    <property type="molecule type" value="Genomic_DNA"/>
</dbReference>
<dbReference type="Proteomes" id="UP000198346">
    <property type="component" value="Unassembled WGS sequence"/>
</dbReference>
<feature type="active site" description="Nucleophile" evidence="14">
    <location>
        <position position="92"/>
    </location>
</feature>
<dbReference type="EC" id="3.1.3.3" evidence="4"/>
<comment type="similarity">
    <text evidence="3">Belongs to the HAD-like hydrolase superfamily. SerB family.</text>
</comment>
<dbReference type="SFLD" id="SFLDF00029">
    <property type="entry name" value="phosphoserine_phosphatase"/>
    <property type="match status" value="1"/>
</dbReference>
<dbReference type="CDD" id="cd07500">
    <property type="entry name" value="HAD_PSP"/>
    <property type="match status" value="1"/>
</dbReference>
<proteinExistence type="inferred from homology"/>
<dbReference type="Gene3D" id="3.40.50.1000">
    <property type="entry name" value="HAD superfamily/HAD-like"/>
    <property type="match status" value="1"/>
</dbReference>
<dbReference type="InterPro" id="IPR004469">
    <property type="entry name" value="PSP"/>
</dbReference>
<evidence type="ECO:0000256" key="9">
    <source>
        <dbReference type="ARBA" id="ARBA00022842"/>
    </source>
</evidence>
<sequence length="300" mass="31681">MDTVVTLISNPAAPRLDEAIVDRARKAMRNAGFGEIAQRCLAEGVACDLLTAGRPRNFKSLADDVRNALAGAPVDVVAQPAEARRKRLLVADMDSTVIEQECIDELAGVAGKRAEIVAITERAMRGEVDFEGALTERLSMLAGLPEQALEQVFSDRITLTPGAGILVRTMKKFGAHTALVSGGFTYFTSRVAAAAGFDFNDANILEIENGRLTGRVAGKIQGGAAKKAALMRHAENLGLSLSETLAVGDGANDLAMLATAGLGVAFRAKPAVASAADARIEHGDLTALLYIQGYEWKDFV</sequence>
<dbReference type="GO" id="GO:0006564">
    <property type="term" value="P:L-serine biosynthetic process"/>
    <property type="evidence" value="ECO:0007669"/>
    <property type="project" value="UniProtKB-KW"/>
</dbReference>
<dbReference type="UniPathway" id="UPA00135">
    <property type="reaction ID" value="UER00198"/>
</dbReference>
<evidence type="ECO:0000313" key="16">
    <source>
        <dbReference type="Proteomes" id="UP000198346"/>
    </source>
</evidence>
<keyword evidence="8" id="KW-0378">Hydrolase</keyword>
<evidence type="ECO:0000256" key="3">
    <source>
        <dbReference type="ARBA" id="ARBA00009184"/>
    </source>
</evidence>
<comment type="catalytic activity">
    <reaction evidence="12">
        <text>O-phospho-L-serine + H2O = L-serine + phosphate</text>
        <dbReference type="Rhea" id="RHEA:21208"/>
        <dbReference type="ChEBI" id="CHEBI:15377"/>
        <dbReference type="ChEBI" id="CHEBI:33384"/>
        <dbReference type="ChEBI" id="CHEBI:43474"/>
        <dbReference type="ChEBI" id="CHEBI:57524"/>
        <dbReference type="EC" id="3.1.3.3"/>
    </reaction>
</comment>
<evidence type="ECO:0000256" key="11">
    <source>
        <dbReference type="ARBA" id="ARBA00031693"/>
    </source>
</evidence>
<evidence type="ECO:0000256" key="13">
    <source>
        <dbReference type="ARBA" id="ARBA00048523"/>
    </source>
</evidence>
<comment type="catalytic activity">
    <reaction evidence="13">
        <text>O-phospho-D-serine + H2O = D-serine + phosphate</text>
        <dbReference type="Rhea" id="RHEA:24873"/>
        <dbReference type="ChEBI" id="CHEBI:15377"/>
        <dbReference type="ChEBI" id="CHEBI:35247"/>
        <dbReference type="ChEBI" id="CHEBI:43474"/>
        <dbReference type="ChEBI" id="CHEBI:58680"/>
        <dbReference type="EC" id="3.1.3.3"/>
    </reaction>
</comment>
<keyword evidence="9" id="KW-0460">Magnesium</keyword>
<dbReference type="SUPFAM" id="SSF56784">
    <property type="entry name" value="HAD-like"/>
    <property type="match status" value="1"/>
</dbReference>
<dbReference type="AlphaFoldDB" id="A0A239PQB2"/>
<dbReference type="SFLD" id="SFLDG01137">
    <property type="entry name" value="C1.6.1:_Phosphoserine_Phosphat"/>
    <property type="match status" value="1"/>
</dbReference>
<dbReference type="InterPro" id="IPR023214">
    <property type="entry name" value="HAD_sf"/>
</dbReference>
<dbReference type="PANTHER" id="PTHR43344">
    <property type="entry name" value="PHOSPHOSERINE PHOSPHATASE"/>
    <property type="match status" value="1"/>
</dbReference>
<evidence type="ECO:0000256" key="5">
    <source>
        <dbReference type="ARBA" id="ARBA00015196"/>
    </source>
</evidence>
<protein>
    <recommendedName>
        <fullName evidence="5">Phosphoserine phosphatase</fullName>
        <ecNumber evidence="4">3.1.3.3</ecNumber>
    </recommendedName>
    <alternativeName>
        <fullName evidence="11">O-phosphoserine phosphohydrolase</fullName>
    </alternativeName>
</protein>
<dbReference type="GO" id="GO:0005737">
    <property type="term" value="C:cytoplasm"/>
    <property type="evidence" value="ECO:0007669"/>
    <property type="project" value="TreeGrafter"/>
</dbReference>
<evidence type="ECO:0000256" key="10">
    <source>
        <dbReference type="ARBA" id="ARBA00023299"/>
    </source>
</evidence>
<evidence type="ECO:0000256" key="2">
    <source>
        <dbReference type="ARBA" id="ARBA00005135"/>
    </source>
</evidence>
<accession>A0A239PQB2</accession>
<dbReference type="GO" id="GO:0036424">
    <property type="term" value="F:L-phosphoserine phosphatase activity"/>
    <property type="evidence" value="ECO:0007669"/>
    <property type="project" value="InterPro"/>
</dbReference>
<gene>
    <name evidence="15" type="ORF">SAMN06297382_1510</name>
</gene>
<dbReference type="GO" id="GO:0000287">
    <property type="term" value="F:magnesium ion binding"/>
    <property type="evidence" value="ECO:0007669"/>
    <property type="project" value="TreeGrafter"/>
</dbReference>
<keyword evidence="7" id="KW-0479">Metal-binding</keyword>
<name>A0A239PQB2_9PROT</name>
<evidence type="ECO:0000256" key="4">
    <source>
        <dbReference type="ARBA" id="ARBA00012640"/>
    </source>
</evidence>
<dbReference type="SFLD" id="SFLDS00003">
    <property type="entry name" value="Haloacid_Dehalogenase"/>
    <property type="match status" value="1"/>
</dbReference>
<organism evidence="15 16">
    <name type="scientific">Amphiplicatus metriothermophilus</name>
    <dbReference type="NCBI Taxonomy" id="1519374"/>
    <lineage>
        <taxon>Bacteria</taxon>
        <taxon>Pseudomonadati</taxon>
        <taxon>Pseudomonadota</taxon>
        <taxon>Alphaproteobacteria</taxon>
        <taxon>Parvularculales</taxon>
        <taxon>Parvularculaceae</taxon>
        <taxon>Amphiplicatus</taxon>
    </lineage>
</organism>
<comment type="pathway">
    <text evidence="2">Amino-acid biosynthesis; L-serine biosynthesis; L-serine from 3-phospho-D-glycerate: step 3/3.</text>
</comment>
<dbReference type="NCBIfam" id="TIGR01488">
    <property type="entry name" value="HAD-SF-IB"/>
    <property type="match status" value="1"/>
</dbReference>
<evidence type="ECO:0000256" key="8">
    <source>
        <dbReference type="ARBA" id="ARBA00022801"/>
    </source>
</evidence>
<dbReference type="NCBIfam" id="TIGR00338">
    <property type="entry name" value="serB"/>
    <property type="match status" value="1"/>
</dbReference>
<keyword evidence="6" id="KW-0028">Amino-acid biosynthesis</keyword>
<evidence type="ECO:0000256" key="6">
    <source>
        <dbReference type="ARBA" id="ARBA00022605"/>
    </source>
</evidence>
<dbReference type="RefSeq" id="WP_089411948.1">
    <property type="nucleotide sequence ID" value="NZ_FZQA01000002.1"/>
</dbReference>
<dbReference type="InterPro" id="IPR050582">
    <property type="entry name" value="HAD-like_SerB"/>
</dbReference>
<dbReference type="SFLD" id="SFLDG01136">
    <property type="entry name" value="C1.6:_Phosphoserine_Phosphatas"/>
    <property type="match status" value="1"/>
</dbReference>
<evidence type="ECO:0000256" key="7">
    <source>
        <dbReference type="ARBA" id="ARBA00022723"/>
    </source>
</evidence>
<evidence type="ECO:0000313" key="15">
    <source>
        <dbReference type="EMBL" id="SNT72465.1"/>
    </source>
</evidence>
<dbReference type="OrthoDB" id="9792539at2"/>
<keyword evidence="16" id="KW-1185">Reference proteome</keyword>